<gene>
    <name evidence="4" type="ORF">EWV75_10095</name>
</gene>
<keyword evidence="3" id="KW-0175">Coiled coil</keyword>
<dbReference type="GO" id="GO:0009307">
    <property type="term" value="P:DNA restriction-modification system"/>
    <property type="evidence" value="ECO:0007669"/>
    <property type="project" value="UniProtKB-KW"/>
</dbReference>
<evidence type="ECO:0000313" key="5">
    <source>
        <dbReference type="Proteomes" id="UP000320523"/>
    </source>
</evidence>
<dbReference type="AlphaFoldDB" id="A0A552JML5"/>
<keyword evidence="1" id="KW-0680">Restriction system</keyword>
<evidence type="ECO:0008006" key="6">
    <source>
        <dbReference type="Google" id="ProtNLM"/>
    </source>
</evidence>
<reference evidence="4 5" key="1">
    <citation type="submission" date="2019-01" db="EMBL/GenBank/DDBJ databases">
        <title>Coherence of Microcystis species and biogeography revealed through population genomics.</title>
        <authorList>
            <person name="Perez-Carrascal O.M."/>
            <person name="Terrat Y."/>
            <person name="Giani A."/>
            <person name="Fortin N."/>
            <person name="Tromas N."/>
            <person name="Shapiro B.J."/>
        </authorList>
    </citation>
    <scope>NUCLEOTIDE SEQUENCE [LARGE SCALE GENOMIC DNA]</scope>
    <source>
        <strain evidence="4">Mw_QC_S_20081001_S30D</strain>
    </source>
</reference>
<dbReference type="SUPFAM" id="SSF116734">
    <property type="entry name" value="DNA methylase specificity domain"/>
    <property type="match status" value="1"/>
</dbReference>
<evidence type="ECO:0000313" key="4">
    <source>
        <dbReference type="EMBL" id="TRU96948.1"/>
    </source>
</evidence>
<protein>
    <recommendedName>
        <fullName evidence="6">Restriction endonuclease subunit S</fullName>
    </recommendedName>
</protein>
<dbReference type="EMBL" id="SFAT01000105">
    <property type="protein sequence ID" value="TRU96948.1"/>
    <property type="molecule type" value="Genomic_DNA"/>
</dbReference>
<feature type="coiled-coil region" evidence="3">
    <location>
        <begin position="127"/>
        <end position="154"/>
    </location>
</feature>
<dbReference type="Gene3D" id="3.90.220.20">
    <property type="entry name" value="DNA methylase specificity domains"/>
    <property type="match status" value="1"/>
</dbReference>
<keyword evidence="2" id="KW-0238">DNA-binding</keyword>
<dbReference type="InterPro" id="IPR044946">
    <property type="entry name" value="Restrct_endonuc_typeI_TRD_sf"/>
</dbReference>
<organism evidence="4 5">
    <name type="scientific">Microcystis wesenbergii Mw_QC_S_20081001_S30D</name>
    <dbReference type="NCBI Taxonomy" id="2486245"/>
    <lineage>
        <taxon>Bacteria</taxon>
        <taxon>Bacillati</taxon>
        <taxon>Cyanobacteriota</taxon>
        <taxon>Cyanophyceae</taxon>
        <taxon>Oscillatoriophycideae</taxon>
        <taxon>Chroococcales</taxon>
        <taxon>Microcystaceae</taxon>
        <taxon>Microcystis</taxon>
    </lineage>
</organism>
<dbReference type="Proteomes" id="UP000320523">
    <property type="component" value="Unassembled WGS sequence"/>
</dbReference>
<dbReference type="GO" id="GO:0003677">
    <property type="term" value="F:DNA binding"/>
    <property type="evidence" value="ECO:0007669"/>
    <property type="project" value="UniProtKB-KW"/>
</dbReference>
<name>A0A552JML5_9CHRO</name>
<evidence type="ECO:0000256" key="2">
    <source>
        <dbReference type="ARBA" id="ARBA00023125"/>
    </source>
</evidence>
<sequence>MQYLKNISLAKDWKLEILGECCQKISTNYQPVEKGNTPYIELEHIASGFPNLVGLGLESEVKNSQIEFWVNNVLFGKLPPYLQKYFNGVSSTEILVIRRNDQLLPEFLLYTVPDNLFVKYTISTTTLDLISEKINQHQAKLNTLQDLFQNLLHQLMTAQIRVDDLDLSAIDLELGEGGE</sequence>
<accession>A0A552JML5</accession>
<proteinExistence type="predicted"/>
<comment type="caution">
    <text evidence="4">The sequence shown here is derived from an EMBL/GenBank/DDBJ whole genome shotgun (WGS) entry which is preliminary data.</text>
</comment>
<evidence type="ECO:0000256" key="3">
    <source>
        <dbReference type="SAM" id="Coils"/>
    </source>
</evidence>
<evidence type="ECO:0000256" key="1">
    <source>
        <dbReference type="ARBA" id="ARBA00022747"/>
    </source>
</evidence>